<evidence type="ECO:0000313" key="2">
    <source>
        <dbReference type="Proteomes" id="UP000029641"/>
    </source>
</evidence>
<dbReference type="EMBL" id="BBNR01000007">
    <property type="protein sequence ID" value="GAL66990.1"/>
    <property type="molecule type" value="Genomic_DNA"/>
</dbReference>
<dbReference type="Proteomes" id="UP000029641">
    <property type="component" value="Unassembled WGS sequence"/>
</dbReference>
<organism evidence="1 2">
    <name type="scientific">Jejuia pallidilutea</name>
    <dbReference type="NCBI Taxonomy" id="504487"/>
    <lineage>
        <taxon>Bacteria</taxon>
        <taxon>Pseudomonadati</taxon>
        <taxon>Bacteroidota</taxon>
        <taxon>Flavobacteriia</taxon>
        <taxon>Flavobacteriales</taxon>
        <taxon>Flavobacteriaceae</taxon>
        <taxon>Jejuia</taxon>
    </lineage>
</organism>
<comment type="caution">
    <text evidence="1">The sequence shown here is derived from an EMBL/GenBank/DDBJ whole genome shotgun (WGS) entry which is preliminary data.</text>
</comment>
<name>A0A090VQK0_9FLAO</name>
<accession>A0A090VQK0</accession>
<protein>
    <submittedName>
        <fullName evidence="1">Uncharacterized protein</fullName>
    </submittedName>
</protein>
<proteinExistence type="predicted"/>
<reference evidence="1 2" key="1">
    <citation type="journal article" date="2014" name="Genome Announc.">
        <title>Draft Genome Sequence of Marine Flavobacterium Jejuia pallidilutea Strain 11shimoA1 and Pigmentation Mutants.</title>
        <authorList>
            <person name="Takatani N."/>
            <person name="Nakanishi M."/>
            <person name="Meirelles P."/>
            <person name="Mino S."/>
            <person name="Suda W."/>
            <person name="Oshima K."/>
            <person name="Hattori M."/>
            <person name="Ohkuma M."/>
            <person name="Hosokawa M."/>
            <person name="Miyashita K."/>
            <person name="Thompson F.L."/>
            <person name="Niwa A."/>
            <person name="Sawabe T."/>
            <person name="Sawabe T."/>
        </authorList>
    </citation>
    <scope>NUCLEOTIDE SEQUENCE [LARGE SCALE GENOMIC DNA]</scope>
    <source>
        <strain evidence="1 2">JCM 19301</strain>
    </source>
</reference>
<sequence>MVINTINNTLKKINVTLVLLSKTSILYFLKNNNSINSASATNNV</sequence>
<gene>
    <name evidence="1" type="ORF">JCM19301_2155</name>
</gene>
<dbReference type="AlphaFoldDB" id="A0A090VQK0"/>
<evidence type="ECO:0000313" key="1">
    <source>
        <dbReference type="EMBL" id="GAL66990.1"/>
    </source>
</evidence>